<gene>
    <name evidence="1" type="ORF">M441DRAFT_139099</name>
</gene>
<dbReference type="AlphaFoldDB" id="A0A2T3Z9N2"/>
<name>A0A2T3Z9N2_TRIA4</name>
<evidence type="ECO:0000313" key="2">
    <source>
        <dbReference type="Proteomes" id="UP000240493"/>
    </source>
</evidence>
<dbReference type="Proteomes" id="UP000240493">
    <property type="component" value="Unassembled WGS sequence"/>
</dbReference>
<dbReference type="EMBL" id="KZ679261">
    <property type="protein sequence ID" value="PTB41518.1"/>
    <property type="molecule type" value="Genomic_DNA"/>
</dbReference>
<keyword evidence="2" id="KW-1185">Reference proteome</keyword>
<proteinExistence type="predicted"/>
<sequence length="201" mass="22296">MDDPLDKTTLATISLLESRLLRIEHLLYGTATSPTSSLNHHDAALEKMDILERRFNNMVSQIRVYAELLKIYKSNPDLFHAPPPSQPPSQLDSETIQSIVLSSASSFPATLSALTAAKDIPIPDSSASASLISLTQRMKAIEATQIAQAVEISKLRSKSEILVRSWYENRALANSQVIADSDGRIRRVEVEVKRREISLED</sequence>
<dbReference type="OrthoDB" id="5403729at2759"/>
<evidence type="ECO:0000313" key="1">
    <source>
        <dbReference type="EMBL" id="PTB41518.1"/>
    </source>
</evidence>
<reference evidence="1 2" key="1">
    <citation type="submission" date="2016-07" db="EMBL/GenBank/DDBJ databases">
        <title>Multiple horizontal gene transfer events from other fungi enriched the ability of initially mycotrophic Trichoderma (Ascomycota) to feed on dead plant biomass.</title>
        <authorList>
            <consortium name="DOE Joint Genome Institute"/>
            <person name="Aerts A."/>
            <person name="Atanasova L."/>
            <person name="Chenthamara K."/>
            <person name="Zhang J."/>
            <person name="Grujic M."/>
            <person name="Henrissat B."/>
            <person name="Kuo A."/>
            <person name="Salamov A."/>
            <person name="Lipzen A."/>
            <person name="Labutti K."/>
            <person name="Barry K."/>
            <person name="Miao Y."/>
            <person name="Rahimi M.J."/>
            <person name="Shen Q."/>
            <person name="Grigoriev I.V."/>
            <person name="Kubicek C.P."/>
            <person name="Druzhinina I.S."/>
        </authorList>
    </citation>
    <scope>NUCLEOTIDE SEQUENCE [LARGE SCALE GENOMIC DNA]</scope>
    <source>
        <strain evidence="1 2">CBS 433.97</strain>
    </source>
</reference>
<organism evidence="1 2">
    <name type="scientific">Trichoderma asperellum (strain ATCC 204424 / CBS 433.97 / NBRC 101777)</name>
    <dbReference type="NCBI Taxonomy" id="1042311"/>
    <lineage>
        <taxon>Eukaryota</taxon>
        <taxon>Fungi</taxon>
        <taxon>Dikarya</taxon>
        <taxon>Ascomycota</taxon>
        <taxon>Pezizomycotina</taxon>
        <taxon>Sordariomycetes</taxon>
        <taxon>Hypocreomycetidae</taxon>
        <taxon>Hypocreales</taxon>
        <taxon>Hypocreaceae</taxon>
        <taxon>Trichoderma</taxon>
    </lineage>
</organism>
<accession>A0A2T3Z9N2</accession>
<protein>
    <submittedName>
        <fullName evidence="1">Uncharacterized protein</fullName>
    </submittedName>
</protein>